<organism evidence="1 2">
    <name type="scientific">Panagrolaimus sp. PS1159</name>
    <dbReference type="NCBI Taxonomy" id="55785"/>
    <lineage>
        <taxon>Eukaryota</taxon>
        <taxon>Metazoa</taxon>
        <taxon>Ecdysozoa</taxon>
        <taxon>Nematoda</taxon>
        <taxon>Chromadorea</taxon>
        <taxon>Rhabditida</taxon>
        <taxon>Tylenchina</taxon>
        <taxon>Panagrolaimomorpha</taxon>
        <taxon>Panagrolaimoidea</taxon>
        <taxon>Panagrolaimidae</taxon>
        <taxon>Panagrolaimus</taxon>
    </lineage>
</organism>
<dbReference type="Proteomes" id="UP000887580">
    <property type="component" value="Unplaced"/>
</dbReference>
<evidence type="ECO:0000313" key="2">
    <source>
        <dbReference type="WBParaSite" id="PS1159_v2.g22180.t1"/>
    </source>
</evidence>
<reference evidence="2" key="1">
    <citation type="submission" date="2022-11" db="UniProtKB">
        <authorList>
            <consortium name="WormBaseParasite"/>
        </authorList>
    </citation>
    <scope>IDENTIFICATION</scope>
</reference>
<accession>A0AC35FYG2</accession>
<evidence type="ECO:0000313" key="1">
    <source>
        <dbReference type="Proteomes" id="UP000887580"/>
    </source>
</evidence>
<dbReference type="WBParaSite" id="PS1159_v2.g22180.t1">
    <property type="protein sequence ID" value="PS1159_v2.g22180.t1"/>
    <property type="gene ID" value="PS1159_v2.g22180"/>
</dbReference>
<sequence length="398" mass="46164">MAASERDNEMTETFTNIENPEGILTRYSVKSIPSDEIKNGKMVAYDEIMKTFVNIRQDTVPYSSETDYRKIVRELELCVKLFHKNIINILNLFSPQQNSANFTNFFIVYNFMDFTLSHLIETREWLQHRNKSTGAERLSFIAFQLFCAVDYLHKAGICHRDLRPETIMVNKKCRLKISHLGNARHVSEIAELPYEADSYGYRAPEIFYEIKSQKNNWIKAKKNLDEFKPQMPPNPSSDVWSLGIILYEIVNGEKIFADLSEKTENPYEHVVKVAKDIPTKINTESFPPSDHSKLKPHHGHALLQRLIATAPETRITVKQALNVEYVRWVRMEGDIGVPPPQCITVGLDKVRFNLNDWKDNLFQMIKDYERTKDINKWEPKLPPEDSSPDPTQKKSLGK</sequence>
<protein>
    <submittedName>
        <fullName evidence="2">Protein kinase domain-containing protein</fullName>
    </submittedName>
</protein>
<proteinExistence type="predicted"/>
<name>A0AC35FYG2_9BILA</name>